<keyword evidence="2" id="KW-0378">Hydrolase</keyword>
<reference evidence="2" key="1">
    <citation type="journal article" date="2023" name="Int. J. Syst. Evol. Microbiol.">
        <title>Sinisalibacter aestuarii sp. nov., isolated from estuarine sediment of the Arakawa River.</title>
        <authorList>
            <person name="Arafat S.T."/>
            <person name="Hirano S."/>
            <person name="Sato A."/>
            <person name="Takeuchi K."/>
            <person name="Yasuda T."/>
            <person name="Terahara T."/>
            <person name="Hamada M."/>
            <person name="Kobayashi T."/>
        </authorList>
    </citation>
    <scope>NUCLEOTIDE SEQUENCE</scope>
    <source>
        <strain evidence="2">B-399</strain>
    </source>
</reference>
<sequence length="205" mass="22674">MALKLTNLAALDDSLPQKGMAHASATDRAVWADFLATPDKVLAAFAAQQAPDSASGGDSFAERQAAFAARQSETRSASVSPRIGQSFFREVILTSYRGRCALTGNDDARLLTASHIVGWAEDETLRVNPANGICLNALHDRAFDRHLITFDEDYRLKIAGDVPRDARRALEKVESGRLEMPARFLPDQGFLDRHRRRFHARQRAV</sequence>
<dbReference type="InterPro" id="IPR003615">
    <property type="entry name" value="HNH_nuc"/>
</dbReference>
<dbReference type="Pfam" id="PF13391">
    <property type="entry name" value="HNH_2"/>
    <property type="match status" value="1"/>
</dbReference>
<keyword evidence="3" id="KW-1185">Reference proteome</keyword>
<evidence type="ECO:0000313" key="3">
    <source>
        <dbReference type="Proteomes" id="UP001144205"/>
    </source>
</evidence>
<name>A0ABQ5LWK5_9RHOB</name>
<gene>
    <name evidence="2" type="ORF">STA1M1_32020</name>
</gene>
<evidence type="ECO:0000259" key="1">
    <source>
        <dbReference type="Pfam" id="PF13391"/>
    </source>
</evidence>
<comment type="caution">
    <text evidence="2">The sequence shown here is derived from an EMBL/GenBank/DDBJ whole genome shotgun (WGS) entry which is preliminary data.</text>
</comment>
<accession>A0ABQ5LWK5</accession>
<keyword evidence="2" id="KW-0540">Nuclease</keyword>
<organism evidence="2 3">
    <name type="scientific">Sinisalibacter aestuarii</name>
    <dbReference type="NCBI Taxonomy" id="2949426"/>
    <lineage>
        <taxon>Bacteria</taxon>
        <taxon>Pseudomonadati</taxon>
        <taxon>Pseudomonadota</taxon>
        <taxon>Alphaproteobacteria</taxon>
        <taxon>Rhodobacterales</taxon>
        <taxon>Roseobacteraceae</taxon>
        <taxon>Sinisalibacter</taxon>
    </lineage>
</organism>
<feature type="domain" description="HNH nuclease" evidence="1">
    <location>
        <begin position="100"/>
        <end position="151"/>
    </location>
</feature>
<protein>
    <submittedName>
        <fullName evidence="2">Restriction endonuclease</fullName>
    </submittedName>
</protein>
<dbReference type="GO" id="GO:0004519">
    <property type="term" value="F:endonuclease activity"/>
    <property type="evidence" value="ECO:0007669"/>
    <property type="project" value="UniProtKB-KW"/>
</dbReference>
<proteinExistence type="predicted"/>
<evidence type="ECO:0000313" key="2">
    <source>
        <dbReference type="EMBL" id="GKY89333.1"/>
    </source>
</evidence>
<keyword evidence="2" id="KW-0255">Endonuclease</keyword>
<dbReference type="EMBL" id="BROH01000011">
    <property type="protein sequence ID" value="GKY89333.1"/>
    <property type="molecule type" value="Genomic_DNA"/>
</dbReference>
<dbReference type="Proteomes" id="UP001144205">
    <property type="component" value="Unassembled WGS sequence"/>
</dbReference>